<dbReference type="GO" id="GO:0005886">
    <property type="term" value="C:plasma membrane"/>
    <property type="evidence" value="ECO:0007669"/>
    <property type="project" value="UniProtKB-SubCell"/>
</dbReference>
<dbReference type="PANTHER" id="PTHR16840">
    <property type="entry name" value="GROWTH ARREST-SPECIFIC PROTEIN 1"/>
    <property type="match status" value="1"/>
</dbReference>
<dbReference type="PANTHER" id="PTHR16840:SF7">
    <property type="entry name" value="GROWTH ARREST-SPECIFIC 1B"/>
    <property type="match status" value="1"/>
</dbReference>
<accession>A0A667YWE5</accession>
<keyword evidence="4" id="KW-0472">Membrane</keyword>
<name>A0A667YWE5_9TELE</name>
<dbReference type="InterPro" id="IPR039596">
    <property type="entry name" value="GAS1"/>
</dbReference>
<keyword evidence="3" id="KW-0732">Signal</keyword>
<dbReference type="SMART" id="SM00907">
    <property type="entry name" value="GDNF"/>
    <property type="match status" value="2"/>
</dbReference>
<evidence type="ECO:0000256" key="2">
    <source>
        <dbReference type="ARBA" id="ARBA00022475"/>
    </source>
</evidence>
<dbReference type="Proteomes" id="UP000472263">
    <property type="component" value="Chromosome 12"/>
</dbReference>
<evidence type="ECO:0000313" key="7">
    <source>
        <dbReference type="Ensembl" id="ENSMMDP00005034905.1"/>
    </source>
</evidence>
<evidence type="ECO:0000256" key="1">
    <source>
        <dbReference type="ARBA" id="ARBA00004236"/>
    </source>
</evidence>
<dbReference type="Pfam" id="PF02351">
    <property type="entry name" value="GDNF"/>
    <property type="match status" value="1"/>
</dbReference>
<dbReference type="Ensembl" id="ENSMMDT00005035677.1">
    <property type="protein sequence ID" value="ENSMMDP00005034905.1"/>
    <property type="gene ID" value="ENSMMDG00005016412.1"/>
</dbReference>
<comment type="subcellular location">
    <subcellularLocation>
        <location evidence="1">Cell membrane</location>
    </subcellularLocation>
</comment>
<dbReference type="GeneTree" id="ENSGT00390000001195"/>
<evidence type="ECO:0000256" key="4">
    <source>
        <dbReference type="ARBA" id="ARBA00023136"/>
    </source>
</evidence>
<proteinExistence type="predicted"/>
<dbReference type="InterPro" id="IPR016017">
    <property type="entry name" value="GDNF/GAS1"/>
</dbReference>
<sequence>FTGPIGHGGCSNLISPSLQPSVLRCSLSGRMREGRLCVGSPNHGGRLVCWQAIMKCQREPDCYYAYEQYLYACEPVIRGDVKKCPSHCISSLIQLNLTQNGPALEDCDCASDPLCRSTQRAIEPCLPRTRSMGCTEARTLCERDLPCSSAMRDYLYHCRKLFGGERCSDGCRRVIANMRSIPKAQQLDTCVCDGIDRNICEYIKVSMNTFCFDSNDRFAGSGFSDSEEDSEDDYFDSEDYQYVENSSDSPPCPTVLNVVTTILVLTKFI</sequence>
<dbReference type="AlphaFoldDB" id="A0A667YWE5"/>
<dbReference type="InParanoid" id="A0A667YWE5"/>
<evidence type="ECO:0000313" key="8">
    <source>
        <dbReference type="Proteomes" id="UP000472263"/>
    </source>
</evidence>
<keyword evidence="8" id="KW-1185">Reference proteome</keyword>
<reference evidence="7" key="2">
    <citation type="submission" date="2025-08" db="UniProtKB">
        <authorList>
            <consortium name="Ensembl"/>
        </authorList>
    </citation>
    <scope>IDENTIFICATION</scope>
</reference>
<protein>
    <submittedName>
        <fullName evidence="7">Growth arrest-specific 1b</fullName>
    </submittedName>
</protein>
<keyword evidence="2" id="KW-1003">Cell membrane</keyword>
<dbReference type="FunCoup" id="A0A667YWE5">
    <property type="interactions" value="311"/>
</dbReference>
<dbReference type="GO" id="GO:0051726">
    <property type="term" value="P:regulation of cell cycle"/>
    <property type="evidence" value="ECO:0007669"/>
    <property type="project" value="InterPro"/>
</dbReference>
<gene>
    <name evidence="7" type="primary">GAS1</name>
</gene>
<evidence type="ECO:0000256" key="3">
    <source>
        <dbReference type="ARBA" id="ARBA00022729"/>
    </source>
</evidence>
<keyword evidence="5" id="KW-0325">Glycoprotein</keyword>
<reference evidence="7" key="3">
    <citation type="submission" date="2025-09" db="UniProtKB">
        <authorList>
            <consortium name="Ensembl"/>
        </authorList>
    </citation>
    <scope>IDENTIFICATION</scope>
</reference>
<evidence type="ECO:0000256" key="5">
    <source>
        <dbReference type="ARBA" id="ARBA00023180"/>
    </source>
</evidence>
<feature type="domain" description="GDNF/GAS1" evidence="6">
    <location>
        <begin position="134"/>
        <end position="211"/>
    </location>
</feature>
<feature type="domain" description="GDNF/GAS1" evidence="6">
    <location>
        <begin position="49"/>
        <end position="125"/>
    </location>
</feature>
<organism evidence="7 8">
    <name type="scientific">Myripristis murdjan</name>
    <name type="common">pinecone soldierfish</name>
    <dbReference type="NCBI Taxonomy" id="586833"/>
    <lineage>
        <taxon>Eukaryota</taxon>
        <taxon>Metazoa</taxon>
        <taxon>Chordata</taxon>
        <taxon>Craniata</taxon>
        <taxon>Vertebrata</taxon>
        <taxon>Euteleostomi</taxon>
        <taxon>Actinopterygii</taxon>
        <taxon>Neopterygii</taxon>
        <taxon>Teleostei</taxon>
        <taxon>Neoteleostei</taxon>
        <taxon>Acanthomorphata</taxon>
        <taxon>Holocentriformes</taxon>
        <taxon>Holocentridae</taxon>
        <taxon>Myripristis</taxon>
    </lineage>
</organism>
<evidence type="ECO:0000259" key="6">
    <source>
        <dbReference type="SMART" id="SM00907"/>
    </source>
</evidence>
<reference evidence="7" key="1">
    <citation type="submission" date="2019-06" db="EMBL/GenBank/DDBJ databases">
        <authorList>
            <consortium name="Wellcome Sanger Institute Data Sharing"/>
        </authorList>
    </citation>
    <scope>NUCLEOTIDE SEQUENCE [LARGE SCALE GENOMIC DNA]</scope>
</reference>